<evidence type="ECO:0000259" key="2">
    <source>
        <dbReference type="Pfam" id="PF01266"/>
    </source>
</evidence>
<protein>
    <submittedName>
        <fullName evidence="3">Glycine/D-amino acid oxidase-like deaminating enzyme</fullName>
    </submittedName>
</protein>
<dbReference type="InterPro" id="IPR036188">
    <property type="entry name" value="FAD/NAD-bd_sf"/>
</dbReference>
<dbReference type="PANTHER" id="PTHR13847">
    <property type="entry name" value="SARCOSINE DEHYDROGENASE-RELATED"/>
    <property type="match status" value="1"/>
</dbReference>
<dbReference type="EMBL" id="JACJIA010000001">
    <property type="protein sequence ID" value="MBA8949084.1"/>
    <property type="molecule type" value="Genomic_DNA"/>
</dbReference>
<dbReference type="PANTHER" id="PTHR13847:SF289">
    <property type="entry name" value="GLYCINE OXIDASE"/>
    <property type="match status" value="1"/>
</dbReference>
<evidence type="ECO:0000313" key="4">
    <source>
        <dbReference type="Proteomes" id="UP000572680"/>
    </source>
</evidence>
<proteinExistence type="predicted"/>
<dbReference type="Gene3D" id="3.50.50.60">
    <property type="entry name" value="FAD/NAD(P)-binding domain"/>
    <property type="match status" value="1"/>
</dbReference>
<dbReference type="GO" id="GO:0005737">
    <property type="term" value="C:cytoplasm"/>
    <property type="evidence" value="ECO:0007669"/>
    <property type="project" value="TreeGrafter"/>
</dbReference>
<evidence type="ECO:0000313" key="3">
    <source>
        <dbReference type="EMBL" id="MBA8949084.1"/>
    </source>
</evidence>
<dbReference type="RefSeq" id="WP_182841597.1">
    <property type="nucleotide sequence ID" value="NZ_BAAALP010000008.1"/>
</dbReference>
<gene>
    <name evidence="3" type="ORF">HNR61_000682</name>
</gene>
<name>A0A7W3LJ24_ACTNM</name>
<dbReference type="InterPro" id="IPR006076">
    <property type="entry name" value="FAD-dep_OxRdtase"/>
</dbReference>
<comment type="caution">
    <text evidence="3">The sequence shown here is derived from an EMBL/GenBank/DDBJ whole genome shotgun (WGS) entry which is preliminary data.</text>
</comment>
<dbReference type="GO" id="GO:0016491">
    <property type="term" value="F:oxidoreductase activity"/>
    <property type="evidence" value="ECO:0007669"/>
    <property type="project" value="UniProtKB-KW"/>
</dbReference>
<dbReference type="Proteomes" id="UP000572680">
    <property type="component" value="Unassembled WGS sequence"/>
</dbReference>
<dbReference type="SUPFAM" id="SSF51905">
    <property type="entry name" value="FAD/NAD(P)-binding domain"/>
    <property type="match status" value="1"/>
</dbReference>
<dbReference type="AlphaFoldDB" id="A0A7W3LJ24"/>
<sequence length="381" mass="39244">MSVSPSRPRVAVVGGGVIGVSTARELARRGADVVLVTEGSLADQATGRSLAWLNSFGGARSREYHHLRLLGVDRYRTFAARVPGSSAYLRFDGGLTWAAPGEAAGHREALAHMRRNGYDAHWLSREEVAAWTPGVDPGAIPDEGAIFNPGEGWVELAPLVRWLADDLAAAGGRIVEGAGPAEPVVENGRAVAVRTGAGERIGADAVLLATGAAVPHMAARFGARIADATPLALLVRARPAGTALRAVLNTPRVALRPAPDGALVMDSDAAAGEVVVHDGGGYEVKADTVEGLLREASAVLAGHPDLVLDSYGVGPKPIPGDGEPVLGELDGVRGLFVAFTHSGATLGLIAGELLAEEIVTGGRGPLLSAFRPGRFARGQAR</sequence>
<accession>A0A7W3LJ24</accession>
<evidence type="ECO:0000256" key="1">
    <source>
        <dbReference type="ARBA" id="ARBA00023002"/>
    </source>
</evidence>
<dbReference type="Gene3D" id="3.30.9.10">
    <property type="entry name" value="D-Amino Acid Oxidase, subunit A, domain 2"/>
    <property type="match status" value="1"/>
</dbReference>
<keyword evidence="4" id="KW-1185">Reference proteome</keyword>
<reference evidence="3 4" key="1">
    <citation type="submission" date="2020-08" db="EMBL/GenBank/DDBJ databases">
        <title>Genomic Encyclopedia of Type Strains, Phase IV (KMG-IV): sequencing the most valuable type-strain genomes for metagenomic binning, comparative biology and taxonomic classification.</title>
        <authorList>
            <person name="Goeker M."/>
        </authorList>
    </citation>
    <scope>NUCLEOTIDE SEQUENCE [LARGE SCALE GENOMIC DNA]</scope>
    <source>
        <strain evidence="3 4">DSM 44197</strain>
    </source>
</reference>
<feature type="domain" description="FAD dependent oxidoreductase" evidence="2">
    <location>
        <begin position="9"/>
        <end position="356"/>
    </location>
</feature>
<keyword evidence="1" id="KW-0560">Oxidoreductase</keyword>
<organism evidence="3 4">
    <name type="scientific">Actinomadura namibiensis</name>
    <dbReference type="NCBI Taxonomy" id="182080"/>
    <lineage>
        <taxon>Bacteria</taxon>
        <taxon>Bacillati</taxon>
        <taxon>Actinomycetota</taxon>
        <taxon>Actinomycetes</taxon>
        <taxon>Streptosporangiales</taxon>
        <taxon>Thermomonosporaceae</taxon>
        <taxon>Actinomadura</taxon>
    </lineage>
</organism>
<dbReference type="Pfam" id="PF01266">
    <property type="entry name" value="DAO"/>
    <property type="match status" value="1"/>
</dbReference>